<dbReference type="PANTHER" id="PTHR10015:SF332">
    <property type="entry name" value="HEAT STRESS TRANSCRIPTION FACTOR C-1"/>
    <property type="match status" value="1"/>
</dbReference>
<keyword evidence="7" id="KW-0804">Transcription</keyword>
<dbReference type="GO" id="GO:0006357">
    <property type="term" value="P:regulation of transcription by RNA polymerase II"/>
    <property type="evidence" value="ECO:0007669"/>
    <property type="project" value="TreeGrafter"/>
</dbReference>
<name>A0A7C8ZHM0_OPUST</name>
<evidence type="ECO:0000256" key="8">
    <source>
        <dbReference type="ARBA" id="ARBA00023242"/>
    </source>
</evidence>
<dbReference type="SMART" id="SM00415">
    <property type="entry name" value="HSF"/>
    <property type="match status" value="1"/>
</dbReference>
<keyword evidence="8" id="KW-0539">Nucleus</keyword>
<feature type="region of interest" description="Disordered" evidence="11">
    <location>
        <begin position="183"/>
        <end position="279"/>
    </location>
</feature>
<comment type="subcellular location">
    <subcellularLocation>
        <location evidence="1">Nucleus</location>
    </subcellularLocation>
</comment>
<dbReference type="GO" id="GO:0034605">
    <property type="term" value="P:cellular response to heat"/>
    <property type="evidence" value="ECO:0007669"/>
    <property type="project" value="TreeGrafter"/>
</dbReference>
<keyword evidence="4" id="KW-0805">Transcription regulation</keyword>
<evidence type="ECO:0000256" key="5">
    <source>
        <dbReference type="ARBA" id="ARBA00023016"/>
    </source>
</evidence>
<evidence type="ECO:0000256" key="9">
    <source>
        <dbReference type="RuleBase" id="RU004020"/>
    </source>
</evidence>
<evidence type="ECO:0000259" key="12">
    <source>
        <dbReference type="PROSITE" id="PS00434"/>
    </source>
</evidence>
<dbReference type="InterPro" id="IPR036390">
    <property type="entry name" value="WH_DNA-bd_sf"/>
</dbReference>
<feature type="compositionally biased region" description="Low complexity" evidence="11">
    <location>
        <begin position="212"/>
        <end position="224"/>
    </location>
</feature>
<proteinExistence type="inferred from homology"/>
<feature type="coiled-coil region" evidence="10">
    <location>
        <begin position="120"/>
        <end position="154"/>
    </location>
</feature>
<evidence type="ECO:0000256" key="11">
    <source>
        <dbReference type="SAM" id="MobiDB-lite"/>
    </source>
</evidence>
<dbReference type="InterPro" id="IPR036388">
    <property type="entry name" value="WH-like_DNA-bd_sf"/>
</dbReference>
<protein>
    <recommendedName>
        <fullName evidence="12">HSF-type DNA-binding domain-containing protein</fullName>
    </recommendedName>
</protein>
<dbReference type="AlphaFoldDB" id="A0A7C8ZHM0"/>
<reference evidence="13" key="1">
    <citation type="journal article" date="2013" name="J. Plant Res.">
        <title>Effect of fungi and light on seed germination of three Opuntia species from semiarid lands of central Mexico.</title>
        <authorList>
            <person name="Delgado-Sanchez P."/>
            <person name="Jimenez-Bremont J.F."/>
            <person name="Guerrero-Gonzalez Mde L."/>
            <person name="Flores J."/>
        </authorList>
    </citation>
    <scope>NUCLEOTIDE SEQUENCE</scope>
    <source>
        <tissue evidence="13">Cladode</tissue>
    </source>
</reference>
<evidence type="ECO:0000256" key="6">
    <source>
        <dbReference type="ARBA" id="ARBA00023125"/>
    </source>
</evidence>
<comment type="subunit">
    <text evidence="2">Homotrimer.</text>
</comment>
<reference evidence="13" key="2">
    <citation type="submission" date="2020-07" db="EMBL/GenBank/DDBJ databases">
        <authorList>
            <person name="Vera ALvarez R."/>
            <person name="Arias-Moreno D.M."/>
            <person name="Jimenez-Jacinto V."/>
            <person name="Jimenez-Bremont J.F."/>
            <person name="Swaminathan K."/>
            <person name="Moose S.P."/>
            <person name="Guerrero-Gonzalez M.L."/>
            <person name="Marino-Ramirez L."/>
            <person name="Landsman D."/>
            <person name="Rodriguez-Kessler M."/>
            <person name="Delgado-Sanchez P."/>
        </authorList>
    </citation>
    <scope>NUCLEOTIDE SEQUENCE</scope>
    <source>
        <tissue evidence="13">Cladode</tissue>
    </source>
</reference>
<evidence type="ECO:0000256" key="3">
    <source>
        <dbReference type="ARBA" id="ARBA00022553"/>
    </source>
</evidence>
<dbReference type="GO" id="GO:0005634">
    <property type="term" value="C:nucleus"/>
    <property type="evidence" value="ECO:0007669"/>
    <property type="project" value="UniProtKB-SubCell"/>
</dbReference>
<comment type="similarity">
    <text evidence="9">Belongs to the HSF family.</text>
</comment>
<keyword evidence="10" id="KW-0175">Coiled coil</keyword>
<sequence>MEEGGNIVAPFVMKTYQMVSDPSTDHLIGWGKANNSFVVVEPLEFSQRILPSYFKHNNFSSFVRQLNTYGFKKVDPDRWEFANEWFLRGQKHLLKNVIRRKHPTRAHHHHLLLQGDDHDDQELLAEIERLREEQRCLEEDLKGMNQRLEATEKRPQQMMAFLCKVAEDPDILTRVIMDRDQKSTGHHLCGGDGGGGGGISSPEKRPRLFLMSSSSPSSGVAQSNSEDDGDGGGAILSPNTNKFKVDSLPPDDSPSSSDTCHSQEQYSWPGGAPDSGPLSLGLDLDSLQVGPTNGNLHDVGHIPNYMPIRENTPPYPYSFFGGGY</sequence>
<dbReference type="Gene3D" id="1.10.10.10">
    <property type="entry name" value="Winged helix-like DNA-binding domain superfamily/Winged helix DNA-binding domain"/>
    <property type="match status" value="1"/>
</dbReference>
<keyword evidence="6" id="KW-0238">DNA-binding</keyword>
<feature type="domain" description="HSF-type DNA-binding" evidence="12">
    <location>
        <begin position="50"/>
        <end position="74"/>
    </location>
</feature>
<evidence type="ECO:0000256" key="2">
    <source>
        <dbReference type="ARBA" id="ARBA00011233"/>
    </source>
</evidence>
<dbReference type="Pfam" id="PF00447">
    <property type="entry name" value="HSF_DNA-bind"/>
    <property type="match status" value="1"/>
</dbReference>
<dbReference type="PANTHER" id="PTHR10015">
    <property type="entry name" value="HEAT SHOCK TRANSCRIPTION FACTOR"/>
    <property type="match status" value="1"/>
</dbReference>
<feature type="compositionally biased region" description="Low complexity" evidence="11">
    <location>
        <begin position="246"/>
        <end position="258"/>
    </location>
</feature>
<evidence type="ECO:0000256" key="7">
    <source>
        <dbReference type="ARBA" id="ARBA00023163"/>
    </source>
</evidence>
<keyword evidence="5" id="KW-0346">Stress response</keyword>
<evidence type="ECO:0000313" key="13">
    <source>
        <dbReference type="EMBL" id="MBA4643632.1"/>
    </source>
</evidence>
<dbReference type="GO" id="GO:0000978">
    <property type="term" value="F:RNA polymerase II cis-regulatory region sequence-specific DNA binding"/>
    <property type="evidence" value="ECO:0007669"/>
    <property type="project" value="TreeGrafter"/>
</dbReference>
<dbReference type="GO" id="GO:0003700">
    <property type="term" value="F:DNA-binding transcription factor activity"/>
    <property type="evidence" value="ECO:0007669"/>
    <property type="project" value="InterPro"/>
</dbReference>
<dbReference type="FunFam" id="1.10.10.10:FF:000037">
    <property type="entry name" value="Heat stress transcription factor B-4"/>
    <property type="match status" value="1"/>
</dbReference>
<evidence type="ECO:0000256" key="4">
    <source>
        <dbReference type="ARBA" id="ARBA00023015"/>
    </source>
</evidence>
<dbReference type="PROSITE" id="PS00434">
    <property type="entry name" value="HSF_DOMAIN"/>
    <property type="match status" value="1"/>
</dbReference>
<evidence type="ECO:0000256" key="10">
    <source>
        <dbReference type="SAM" id="Coils"/>
    </source>
</evidence>
<organism evidence="13">
    <name type="scientific">Opuntia streptacantha</name>
    <name type="common">Prickly pear cactus</name>
    <name type="synonym">Opuntia cardona</name>
    <dbReference type="NCBI Taxonomy" id="393608"/>
    <lineage>
        <taxon>Eukaryota</taxon>
        <taxon>Viridiplantae</taxon>
        <taxon>Streptophyta</taxon>
        <taxon>Embryophyta</taxon>
        <taxon>Tracheophyta</taxon>
        <taxon>Spermatophyta</taxon>
        <taxon>Magnoliopsida</taxon>
        <taxon>eudicotyledons</taxon>
        <taxon>Gunneridae</taxon>
        <taxon>Pentapetalae</taxon>
        <taxon>Caryophyllales</taxon>
        <taxon>Cactineae</taxon>
        <taxon>Cactaceae</taxon>
        <taxon>Opuntioideae</taxon>
        <taxon>Opuntia</taxon>
    </lineage>
</organism>
<feature type="compositionally biased region" description="Gly residues" evidence="11">
    <location>
        <begin position="188"/>
        <end position="199"/>
    </location>
</feature>
<dbReference type="SUPFAM" id="SSF46785">
    <property type="entry name" value="Winged helix' DNA-binding domain"/>
    <property type="match status" value="1"/>
</dbReference>
<evidence type="ECO:0000256" key="1">
    <source>
        <dbReference type="ARBA" id="ARBA00004123"/>
    </source>
</evidence>
<dbReference type="InterPro" id="IPR000232">
    <property type="entry name" value="HSF_DNA-bd"/>
</dbReference>
<keyword evidence="3" id="KW-0597">Phosphoprotein</keyword>
<dbReference type="EMBL" id="GISG01134470">
    <property type="protein sequence ID" value="MBA4643632.1"/>
    <property type="molecule type" value="Transcribed_RNA"/>
</dbReference>
<accession>A0A7C8ZHM0</accession>
<dbReference type="PRINTS" id="PR00056">
    <property type="entry name" value="HSFDOMAIN"/>
</dbReference>